<organism evidence="2">
    <name type="scientific">Menopon gallinae</name>
    <name type="common">poultry shaft louse</name>
    <dbReference type="NCBI Taxonomy" id="328185"/>
    <lineage>
        <taxon>Eukaryota</taxon>
        <taxon>Metazoa</taxon>
        <taxon>Ecdysozoa</taxon>
        <taxon>Arthropoda</taxon>
        <taxon>Hexapoda</taxon>
        <taxon>Insecta</taxon>
        <taxon>Pterygota</taxon>
        <taxon>Neoptera</taxon>
        <taxon>Paraneoptera</taxon>
        <taxon>Psocodea</taxon>
        <taxon>Troctomorpha</taxon>
        <taxon>Phthiraptera</taxon>
        <taxon>Amblycera</taxon>
        <taxon>Menoponidae</taxon>
        <taxon>Menopon</taxon>
    </lineage>
</organism>
<evidence type="ECO:0000313" key="2">
    <source>
        <dbReference type="EMBL" id="KAL0276766.1"/>
    </source>
</evidence>
<feature type="region of interest" description="Disordered" evidence="1">
    <location>
        <begin position="1"/>
        <end position="21"/>
    </location>
</feature>
<gene>
    <name evidence="2" type="ORF">PYX00_004267</name>
</gene>
<proteinExistence type="predicted"/>
<sequence length="108" mass="12201">MVRHGLSQPIPSNHLKDQNSCDDCQPFDAEKAIEEEERKLIHLKRWYFRKYGDIDGGDIQILTGTSEATSKNPANRKVAGVRSARTRRTSRNTCGNETTPTCRRPGKS</sequence>
<reference evidence="2" key="1">
    <citation type="journal article" date="2024" name="Gigascience">
        <title>Chromosome-level genome of the poultry shaft louse Menopon gallinae provides insight into the host-switching and adaptive evolution of parasitic lice.</title>
        <authorList>
            <person name="Xu Y."/>
            <person name="Ma L."/>
            <person name="Liu S."/>
            <person name="Liang Y."/>
            <person name="Liu Q."/>
            <person name="He Z."/>
            <person name="Tian L."/>
            <person name="Duan Y."/>
            <person name="Cai W."/>
            <person name="Li H."/>
            <person name="Song F."/>
        </authorList>
    </citation>
    <scope>NUCLEOTIDE SEQUENCE</scope>
    <source>
        <strain evidence="2">Cailab_2023a</strain>
    </source>
</reference>
<feature type="compositionally biased region" description="Polar residues" evidence="1">
    <location>
        <begin position="92"/>
        <end position="101"/>
    </location>
</feature>
<comment type="caution">
    <text evidence="2">The sequence shown here is derived from an EMBL/GenBank/DDBJ whole genome shotgun (WGS) entry which is preliminary data.</text>
</comment>
<dbReference type="AlphaFoldDB" id="A0AAW2I4A8"/>
<name>A0AAW2I4A8_9NEOP</name>
<evidence type="ECO:0000256" key="1">
    <source>
        <dbReference type="SAM" id="MobiDB-lite"/>
    </source>
</evidence>
<protein>
    <submittedName>
        <fullName evidence="2">Uncharacterized protein</fullName>
    </submittedName>
</protein>
<dbReference type="EMBL" id="JARGDH010000002">
    <property type="protein sequence ID" value="KAL0276766.1"/>
    <property type="molecule type" value="Genomic_DNA"/>
</dbReference>
<feature type="region of interest" description="Disordered" evidence="1">
    <location>
        <begin position="69"/>
        <end position="108"/>
    </location>
</feature>
<accession>A0AAW2I4A8</accession>